<keyword evidence="3" id="KW-1185">Reference proteome</keyword>
<dbReference type="InterPro" id="IPR009048">
    <property type="entry name" value="A-macroglobulin_rcpt-bd"/>
</dbReference>
<comment type="caution">
    <text evidence="2">The sequence shown here is derived from an EMBL/GenBank/DDBJ whole genome shotgun (WGS) entry which is preliminary data.</text>
</comment>
<dbReference type="PANTHER" id="PTHR11412">
    <property type="entry name" value="MACROGLOBULIN / COMPLEMENT"/>
    <property type="match status" value="1"/>
</dbReference>
<dbReference type="PANTHER" id="PTHR11412:SF171">
    <property type="entry name" value="PREGNANCY ZONE PROTEIN-LIKE PROTEIN"/>
    <property type="match status" value="1"/>
</dbReference>
<dbReference type="SMART" id="SM01361">
    <property type="entry name" value="A2M_recep"/>
    <property type="match status" value="1"/>
</dbReference>
<dbReference type="Pfam" id="PF07677">
    <property type="entry name" value="A2M_recep"/>
    <property type="match status" value="1"/>
</dbReference>
<dbReference type="Gene3D" id="2.60.40.690">
    <property type="entry name" value="Alpha-macroglobulin, receptor-binding domain"/>
    <property type="match status" value="1"/>
</dbReference>
<dbReference type="VEuPathDB" id="VectorBase:RSAN_032606"/>
<reference evidence="2" key="2">
    <citation type="submission" date="2021-09" db="EMBL/GenBank/DDBJ databases">
        <authorList>
            <person name="Jia N."/>
            <person name="Wang J."/>
            <person name="Shi W."/>
            <person name="Du L."/>
            <person name="Sun Y."/>
            <person name="Zhan W."/>
            <person name="Jiang J."/>
            <person name="Wang Q."/>
            <person name="Zhang B."/>
            <person name="Ji P."/>
            <person name="Sakyi L.B."/>
            <person name="Cui X."/>
            <person name="Yuan T."/>
            <person name="Jiang B."/>
            <person name="Yang W."/>
            <person name="Lam T.T.-Y."/>
            <person name="Chang Q."/>
            <person name="Ding S."/>
            <person name="Wang X."/>
            <person name="Zhu J."/>
            <person name="Ruan X."/>
            <person name="Zhao L."/>
            <person name="Wei J."/>
            <person name="Que T."/>
            <person name="Du C."/>
            <person name="Cheng J."/>
            <person name="Dai P."/>
            <person name="Han X."/>
            <person name="Huang E."/>
            <person name="Gao Y."/>
            <person name="Liu J."/>
            <person name="Shao H."/>
            <person name="Ye R."/>
            <person name="Li L."/>
            <person name="Wei W."/>
            <person name="Wang X."/>
            <person name="Wang C."/>
            <person name="Huo Q."/>
            <person name="Li W."/>
            <person name="Guo W."/>
            <person name="Chen H."/>
            <person name="Chen S."/>
            <person name="Zhou L."/>
            <person name="Zhou L."/>
            <person name="Ni X."/>
            <person name="Tian J."/>
            <person name="Zhou Y."/>
            <person name="Sheng Y."/>
            <person name="Liu T."/>
            <person name="Pan Y."/>
            <person name="Xia L."/>
            <person name="Li J."/>
            <person name="Zhao F."/>
            <person name="Cao W."/>
        </authorList>
    </citation>
    <scope>NUCLEOTIDE SEQUENCE</scope>
    <source>
        <strain evidence="2">Rsan-2018</strain>
        <tissue evidence="2">Larvae</tissue>
    </source>
</reference>
<protein>
    <recommendedName>
        <fullName evidence="1">Alpha-macroglobulin receptor-binding domain-containing protein</fullName>
    </recommendedName>
</protein>
<organism evidence="2 3">
    <name type="scientific">Rhipicephalus sanguineus</name>
    <name type="common">Brown dog tick</name>
    <name type="synonym">Ixodes sanguineus</name>
    <dbReference type="NCBI Taxonomy" id="34632"/>
    <lineage>
        <taxon>Eukaryota</taxon>
        <taxon>Metazoa</taxon>
        <taxon>Ecdysozoa</taxon>
        <taxon>Arthropoda</taxon>
        <taxon>Chelicerata</taxon>
        <taxon>Arachnida</taxon>
        <taxon>Acari</taxon>
        <taxon>Parasitiformes</taxon>
        <taxon>Ixodida</taxon>
        <taxon>Ixodoidea</taxon>
        <taxon>Ixodidae</taxon>
        <taxon>Rhipicephalinae</taxon>
        <taxon>Rhipicephalus</taxon>
        <taxon>Rhipicephalus</taxon>
    </lineage>
</organism>
<dbReference type="InterPro" id="IPR036595">
    <property type="entry name" value="A-macroglobulin_rcpt-bd_sf"/>
</dbReference>
<evidence type="ECO:0000313" key="3">
    <source>
        <dbReference type="Proteomes" id="UP000821837"/>
    </source>
</evidence>
<proteinExistence type="predicted"/>
<accession>A0A9D4SRX1</accession>
<dbReference type="Proteomes" id="UP000821837">
    <property type="component" value="Unassembled WGS sequence"/>
</dbReference>
<feature type="domain" description="Alpha-macroglobulin receptor-binding" evidence="1">
    <location>
        <begin position="125"/>
        <end position="211"/>
    </location>
</feature>
<dbReference type="GO" id="GO:0005576">
    <property type="term" value="C:extracellular region"/>
    <property type="evidence" value="ECO:0007669"/>
    <property type="project" value="InterPro"/>
</dbReference>
<reference evidence="2" key="1">
    <citation type="journal article" date="2020" name="Cell">
        <title>Large-Scale Comparative Analyses of Tick Genomes Elucidate Their Genetic Diversity and Vector Capacities.</title>
        <authorList>
            <consortium name="Tick Genome and Microbiome Consortium (TIGMIC)"/>
            <person name="Jia N."/>
            <person name="Wang J."/>
            <person name="Shi W."/>
            <person name="Du L."/>
            <person name="Sun Y."/>
            <person name="Zhan W."/>
            <person name="Jiang J.F."/>
            <person name="Wang Q."/>
            <person name="Zhang B."/>
            <person name="Ji P."/>
            <person name="Bell-Sakyi L."/>
            <person name="Cui X.M."/>
            <person name="Yuan T.T."/>
            <person name="Jiang B.G."/>
            <person name="Yang W.F."/>
            <person name="Lam T.T."/>
            <person name="Chang Q.C."/>
            <person name="Ding S.J."/>
            <person name="Wang X.J."/>
            <person name="Zhu J.G."/>
            <person name="Ruan X.D."/>
            <person name="Zhao L."/>
            <person name="Wei J.T."/>
            <person name="Ye R.Z."/>
            <person name="Que T.C."/>
            <person name="Du C.H."/>
            <person name="Zhou Y.H."/>
            <person name="Cheng J.X."/>
            <person name="Dai P.F."/>
            <person name="Guo W.B."/>
            <person name="Han X.H."/>
            <person name="Huang E.J."/>
            <person name="Li L.F."/>
            <person name="Wei W."/>
            <person name="Gao Y.C."/>
            <person name="Liu J.Z."/>
            <person name="Shao H.Z."/>
            <person name="Wang X."/>
            <person name="Wang C.C."/>
            <person name="Yang T.C."/>
            <person name="Huo Q.B."/>
            <person name="Li W."/>
            <person name="Chen H.Y."/>
            <person name="Chen S.E."/>
            <person name="Zhou L.G."/>
            <person name="Ni X.B."/>
            <person name="Tian J.H."/>
            <person name="Sheng Y."/>
            <person name="Liu T."/>
            <person name="Pan Y.S."/>
            <person name="Xia L.Y."/>
            <person name="Li J."/>
            <person name="Zhao F."/>
            <person name="Cao W.C."/>
        </authorList>
    </citation>
    <scope>NUCLEOTIDE SEQUENCE</scope>
    <source>
        <strain evidence="2">Rsan-2018</strain>
    </source>
</reference>
<dbReference type="InterPro" id="IPR050473">
    <property type="entry name" value="A2M/Complement_sys"/>
</dbReference>
<evidence type="ECO:0000259" key="1">
    <source>
        <dbReference type="SMART" id="SM01361"/>
    </source>
</evidence>
<sequence>MQTHLTFQDTVLGLQALSTFATYVSKDPVDITVKVDGCGVSESYSLKEDTKLVVQEKKVVNLPNKLTSEATGTGCALVSTTLKYNVHTAPKSEGFELTVTPSQETTECSDLKLHISVRYEGEQPSNMAVLELKLLSGYIPDEDHIYRLYREKDVKLKRHEVEKNQVNFYFEEITSEIKRFDVRLHREFAIEDVKPATVKVYDYYEQGVPIY</sequence>
<evidence type="ECO:0000313" key="2">
    <source>
        <dbReference type="EMBL" id="KAH7943316.1"/>
    </source>
</evidence>
<gene>
    <name evidence="2" type="ORF">HPB52_006843</name>
</gene>
<name>A0A9D4SRX1_RHISA</name>
<dbReference type="AlphaFoldDB" id="A0A9D4SRX1"/>
<dbReference type="EMBL" id="JABSTV010001253">
    <property type="protein sequence ID" value="KAH7943316.1"/>
    <property type="molecule type" value="Genomic_DNA"/>
</dbReference>
<dbReference type="SUPFAM" id="SSF49410">
    <property type="entry name" value="Alpha-macroglobulin receptor domain"/>
    <property type="match status" value="1"/>
</dbReference>